<gene>
    <name evidence="11" type="ordered locus">Tpet_0854</name>
</gene>
<evidence type="ECO:0000256" key="3">
    <source>
        <dbReference type="ARBA" id="ARBA00022651"/>
    </source>
</evidence>
<dbReference type="EMBL" id="CP000702">
    <property type="protein sequence ID" value="ABQ46873.1"/>
    <property type="molecule type" value="Genomic_DNA"/>
</dbReference>
<keyword evidence="4" id="KW-0732">Signal</keyword>
<evidence type="ECO:0000256" key="7">
    <source>
        <dbReference type="ARBA" id="ARBA00023295"/>
    </source>
</evidence>
<dbReference type="InterPro" id="IPR044846">
    <property type="entry name" value="GH10"/>
</dbReference>
<dbReference type="PDBsum" id="3NJ3"/>
<evidence type="ECO:0000256" key="5">
    <source>
        <dbReference type="ARBA" id="ARBA00022801"/>
    </source>
</evidence>
<dbReference type="STRING" id="390874.Tpet_0854"/>
<dbReference type="GO" id="GO:0045493">
    <property type="term" value="P:xylan catabolic process"/>
    <property type="evidence" value="ECO:0007669"/>
    <property type="project" value="UniProtKB-KW"/>
</dbReference>
<evidence type="ECO:0000313" key="11">
    <source>
        <dbReference type="EMBL" id="ABQ46873.1"/>
    </source>
</evidence>
<keyword evidence="7 9" id="KW-0326">Glycosidase</keyword>
<keyword evidence="13 14" id="KW-0002">3D-structure</keyword>
<evidence type="ECO:0000259" key="10">
    <source>
        <dbReference type="PROSITE" id="PS51760"/>
    </source>
</evidence>
<reference evidence="13 14" key="3">
    <citation type="journal article" date="2010" name="Biochem. Biophys. Res. Commun.">
        <title>Thermal-induced conformational changes in the product release area drive the enzymatic activity of xylanases 10B: Crystal structure, conformational stability and functional characterization of the xylanase 10B from Thermotoga petrophila RKU-1.</title>
        <authorList>
            <person name="Santos C.R."/>
            <person name="Meza A.N."/>
            <person name="Hoffmam Z.B."/>
            <person name="Silva J.C."/>
            <person name="Alvarez T.M."/>
            <person name="Ruller R."/>
            <person name="Ruller R."/>
            <person name="Giesel G.M."/>
            <person name="Verli H."/>
            <person name="Squina F.M."/>
            <person name="Prade R.A."/>
            <person name="Murakami M.T."/>
        </authorList>
    </citation>
    <scope>X-RAY CRYSTALLOGRAPHY (1.58 ANGSTROMS) OF 21-344</scope>
</reference>
<name>A5IL00_THEP1</name>
<evidence type="ECO:0000313" key="12">
    <source>
        <dbReference type="Proteomes" id="UP000006558"/>
    </source>
</evidence>
<evidence type="ECO:0007829" key="14">
    <source>
        <dbReference type="PDB" id="3NJ3"/>
    </source>
</evidence>
<evidence type="ECO:0000256" key="8">
    <source>
        <dbReference type="ARBA" id="ARBA00023326"/>
    </source>
</evidence>
<dbReference type="PROSITE" id="PS51760">
    <property type="entry name" value="GH10_2"/>
    <property type="match status" value="1"/>
</dbReference>
<keyword evidence="8 9" id="KW-0624">Polysaccharide degradation</keyword>
<dbReference type="InterPro" id="IPR017853">
    <property type="entry name" value="GH"/>
</dbReference>
<keyword evidence="6 9" id="KW-0119">Carbohydrate metabolism</keyword>
<reference evidence="12" key="1">
    <citation type="submission" date="2007-05" db="EMBL/GenBank/DDBJ databases">
        <title>Complete sequence of Thermotoga petrophila RKU-1.</title>
        <authorList>
            <consortium name="US DOE Joint Genome Institute"/>
            <person name="Copeland A."/>
            <person name="Lucas S."/>
            <person name="Lapidus A."/>
            <person name="Barry K."/>
            <person name="Glavina del Rio T."/>
            <person name="Dalin E."/>
            <person name="Tice H."/>
            <person name="Pitluck S."/>
            <person name="Sims D."/>
            <person name="Brettin T."/>
            <person name="Bruce D."/>
            <person name="Detter J.C."/>
            <person name="Han C."/>
            <person name="Tapia R."/>
            <person name="Schmutz J."/>
            <person name="Larimer F."/>
            <person name="Land M."/>
            <person name="Hauser L."/>
            <person name="Kyrpides N."/>
            <person name="Mikhailova N."/>
            <person name="Nelson K."/>
            <person name="Gogarten J.P."/>
            <person name="Noll K."/>
            <person name="Richardson P."/>
        </authorList>
    </citation>
    <scope>NUCLEOTIDE SEQUENCE [LARGE SCALE GENOMIC DNA]</scope>
    <source>
        <strain evidence="12">ATCC BAA-488 / DSM 13995 / JCM 10881 / RKU-1</strain>
    </source>
</reference>
<evidence type="ECO:0000256" key="1">
    <source>
        <dbReference type="ARBA" id="ARBA00000681"/>
    </source>
</evidence>
<dbReference type="KEGG" id="tpt:Tpet_0854"/>
<dbReference type="PRINTS" id="PR00134">
    <property type="entry name" value="GLHYDRLASE10"/>
</dbReference>
<dbReference type="SMR" id="A5IL00"/>
<dbReference type="RefSeq" id="WP_011943438.1">
    <property type="nucleotide sequence ID" value="NC_009486.1"/>
</dbReference>
<dbReference type="BRENDA" id="3.2.1.8">
    <property type="organism ID" value="11620"/>
</dbReference>
<dbReference type="SMART" id="SM00633">
    <property type="entry name" value="Glyco_10"/>
    <property type="match status" value="1"/>
</dbReference>
<keyword evidence="3 11" id="KW-0858">Xylan degradation</keyword>
<protein>
    <recommendedName>
        <fullName evidence="9">Beta-xylanase</fullName>
        <ecNumber evidence="9">3.2.1.8</ecNumber>
    </recommendedName>
</protein>
<dbReference type="eggNOG" id="COG3693">
    <property type="taxonomic scope" value="Bacteria"/>
</dbReference>
<dbReference type="EC" id="3.2.1.8" evidence="9"/>
<comment type="similarity">
    <text evidence="2 9">Belongs to the glycosyl hydrolase 10 (cellulase F) family.</text>
</comment>
<evidence type="ECO:0000256" key="4">
    <source>
        <dbReference type="ARBA" id="ARBA00022729"/>
    </source>
</evidence>
<dbReference type="PDB" id="3NIY">
    <property type="method" value="X-ray"/>
    <property type="resolution" value="1.58 A"/>
    <property type="chains" value="A/B=21-344"/>
</dbReference>
<dbReference type="Gene3D" id="3.20.20.80">
    <property type="entry name" value="Glycosidases"/>
    <property type="match status" value="1"/>
</dbReference>
<dbReference type="PDB" id="3NJ3">
    <property type="method" value="X-ray"/>
    <property type="resolution" value="1.88 A"/>
    <property type="chains" value="A/B=21-344"/>
</dbReference>
<dbReference type="AlphaFoldDB" id="A5IL00"/>
<dbReference type="SUPFAM" id="SSF51445">
    <property type="entry name" value="(Trans)glycosidases"/>
    <property type="match status" value="1"/>
</dbReference>
<sequence length="347" mass="40762">MKILPSVLILLLGCVPVFSSQNVSLRELAEKLNIYIGFAAINNFWSLSDEEKYMEVARREFNILTPENQMKWDTIHPERDRYNFTPAEKHVEFAEENNMIVHGHTLVWHNQLPGWITGREWTKEELLNVLEDHIKTVVSHFKGRVKIWDVVNEAVSDSGTYRESVWYKTIGPEYIEKAFRWTKEADPDAILIYNDYSIEEINAKSNFVYNMIKELKEKGVPVDGIGFQMHIDYRGLNYDSFRRNLERFAKLGLQIYITEMDVRIPLSGSEDYYLKKQAEICAKIFDICLDNPAVKAIQFWGFTDKYSWVPGFFKGYGKALLFDENYNPKPCYYAIKEVLEKKIEERK</sequence>
<evidence type="ECO:0000256" key="6">
    <source>
        <dbReference type="ARBA" id="ARBA00023277"/>
    </source>
</evidence>
<dbReference type="PDBsum" id="3NIY"/>
<accession>A5IL00</accession>
<organism evidence="11 12">
    <name type="scientific">Thermotoga petrophila (strain ATCC BAA-488 / DSM 13995 / JCM 10881 / RKU-1)</name>
    <dbReference type="NCBI Taxonomy" id="390874"/>
    <lineage>
        <taxon>Bacteria</taxon>
        <taxon>Thermotogati</taxon>
        <taxon>Thermotogota</taxon>
        <taxon>Thermotogae</taxon>
        <taxon>Thermotogales</taxon>
        <taxon>Thermotogaceae</taxon>
        <taxon>Thermotoga</taxon>
    </lineage>
</organism>
<reference evidence="11 12" key="2">
    <citation type="journal article" date="2009" name="Proc. Natl. Acad. Sci. U.S.A.">
        <title>On the chimeric nature, thermophilic origin, and phylogenetic placement of the Thermotogales.</title>
        <authorList>
            <person name="Zhaxybayeva O."/>
            <person name="Swithers K.S."/>
            <person name="Lapierre P."/>
            <person name="Fournier G.P."/>
            <person name="Bickhart D.M."/>
            <person name="DeBoy R.T."/>
            <person name="Nelson K.E."/>
            <person name="Nesbo C.L."/>
            <person name="Doolittle W.F."/>
            <person name="Gogarten J.P."/>
            <person name="Noll K.M."/>
        </authorList>
    </citation>
    <scope>NUCLEOTIDE SEQUENCE [LARGE SCALE GENOMIC DNA]</scope>
    <source>
        <strain evidence="12">ATCC BAA-488 / DSM 13995 / JCM 10881 / RKU-1</strain>
    </source>
</reference>
<dbReference type="Proteomes" id="UP000006558">
    <property type="component" value="Chromosome"/>
</dbReference>
<dbReference type="CAZy" id="GH10">
    <property type="family name" value="Glycoside Hydrolase Family 10"/>
</dbReference>
<evidence type="ECO:0000256" key="2">
    <source>
        <dbReference type="ARBA" id="ARBA00007495"/>
    </source>
</evidence>
<proteinExistence type="evidence at protein level"/>
<dbReference type="HOGENOM" id="CLU_020161_6_0_0"/>
<dbReference type="Pfam" id="PF00331">
    <property type="entry name" value="Glyco_hydro_10"/>
    <property type="match status" value="1"/>
</dbReference>
<dbReference type="PANTHER" id="PTHR31490:SF88">
    <property type="entry name" value="BETA-XYLANASE"/>
    <property type="match status" value="1"/>
</dbReference>
<comment type="catalytic activity">
    <reaction evidence="1 9">
        <text>Endohydrolysis of (1-&gt;4)-beta-D-xylosidic linkages in xylans.</text>
        <dbReference type="EC" id="3.2.1.8"/>
    </reaction>
</comment>
<keyword evidence="5 9" id="KW-0378">Hydrolase</keyword>
<dbReference type="InterPro" id="IPR001000">
    <property type="entry name" value="GH10_dom"/>
</dbReference>
<evidence type="ECO:0007829" key="13">
    <source>
        <dbReference type="PDB" id="3NIY"/>
    </source>
</evidence>
<dbReference type="PANTHER" id="PTHR31490">
    <property type="entry name" value="GLYCOSYL HYDROLASE"/>
    <property type="match status" value="1"/>
</dbReference>
<dbReference type="EvolutionaryTrace" id="A5IL00"/>
<feature type="domain" description="GH10" evidence="10">
    <location>
        <begin position="19"/>
        <end position="338"/>
    </location>
</feature>
<evidence type="ECO:0000256" key="9">
    <source>
        <dbReference type="RuleBase" id="RU361174"/>
    </source>
</evidence>
<dbReference type="GO" id="GO:0031176">
    <property type="term" value="F:endo-1,4-beta-xylanase activity"/>
    <property type="evidence" value="ECO:0007669"/>
    <property type="project" value="UniProtKB-EC"/>
</dbReference>